<dbReference type="Pfam" id="PF13673">
    <property type="entry name" value="Acetyltransf_10"/>
    <property type="match status" value="1"/>
</dbReference>
<dbReference type="PANTHER" id="PTHR43233">
    <property type="entry name" value="FAMILY N-ACETYLTRANSFERASE, PUTATIVE (AFU_ORTHOLOGUE AFUA_6G03350)-RELATED"/>
    <property type="match status" value="1"/>
</dbReference>
<evidence type="ECO:0000313" key="2">
    <source>
        <dbReference type="EMBL" id="AJY74687.1"/>
    </source>
</evidence>
<organism evidence="2 3">
    <name type="scientific">Paenibacillus beijingensis</name>
    <dbReference type="NCBI Taxonomy" id="1126833"/>
    <lineage>
        <taxon>Bacteria</taxon>
        <taxon>Bacillati</taxon>
        <taxon>Bacillota</taxon>
        <taxon>Bacilli</taxon>
        <taxon>Bacillales</taxon>
        <taxon>Paenibacillaceae</taxon>
        <taxon>Paenibacillus</taxon>
    </lineage>
</organism>
<dbReference type="SUPFAM" id="SSF55729">
    <property type="entry name" value="Acyl-CoA N-acyltransferases (Nat)"/>
    <property type="match status" value="1"/>
</dbReference>
<dbReference type="Proteomes" id="UP000032633">
    <property type="component" value="Chromosome"/>
</dbReference>
<gene>
    <name evidence="2" type="ORF">VN24_08950</name>
</gene>
<feature type="domain" description="N-acetyltransferase" evidence="1">
    <location>
        <begin position="6"/>
        <end position="141"/>
    </location>
</feature>
<keyword evidence="3" id="KW-1185">Reference proteome</keyword>
<dbReference type="PATRIC" id="fig|1126833.4.peg.1980"/>
<accession>A0A0D5NI95</accession>
<dbReference type="HOGENOM" id="CLU_086503_7_1_9"/>
<dbReference type="KEGG" id="pbj:VN24_08950"/>
<sequence>MNDISYEIIERLPTVKEHKTLWEAVGWGPIDTEMSAQSIAHSIYGVVAVSNGEVVGMGRIIGDGAMYFYIQDVAVLPEYQRKGIGGKIVARLLDHIKARRFTNGIAFVGLFASHGKEPFYETFGFKDYSPKMTGMFTVLDR</sequence>
<protein>
    <submittedName>
        <fullName evidence="2">GCN5 family acetyltransferase</fullName>
    </submittedName>
</protein>
<evidence type="ECO:0000313" key="3">
    <source>
        <dbReference type="Proteomes" id="UP000032633"/>
    </source>
</evidence>
<reference evidence="3" key="2">
    <citation type="submission" date="2015-03" db="EMBL/GenBank/DDBJ databases">
        <title>Genome sequence of Paenibacillus beijingensis strain DSM 24997T.</title>
        <authorList>
            <person name="Kwak Y."/>
            <person name="Shin J.-H."/>
        </authorList>
    </citation>
    <scope>NUCLEOTIDE SEQUENCE [LARGE SCALE GENOMIC DNA]</scope>
    <source>
        <strain evidence="3">DSM 24997</strain>
    </source>
</reference>
<dbReference type="PANTHER" id="PTHR43233:SF1">
    <property type="entry name" value="FAMILY N-ACETYLTRANSFERASE, PUTATIVE (AFU_ORTHOLOGUE AFUA_6G03350)-RELATED"/>
    <property type="match status" value="1"/>
</dbReference>
<proteinExistence type="predicted"/>
<dbReference type="AlphaFoldDB" id="A0A0D5NI95"/>
<dbReference type="InterPro" id="IPR016181">
    <property type="entry name" value="Acyl_CoA_acyltransferase"/>
</dbReference>
<reference evidence="2 3" key="1">
    <citation type="journal article" date="2015" name="J. Biotechnol.">
        <title>Complete genome sequence of Paenibacillus beijingensis 7188(T) (=DSM 24997(T)), a novel rhizobacterium from jujube garden soil.</title>
        <authorList>
            <person name="Kwak Y."/>
            <person name="Shin J.H."/>
        </authorList>
    </citation>
    <scope>NUCLEOTIDE SEQUENCE [LARGE SCALE GENOMIC DNA]</scope>
    <source>
        <strain evidence="2 3">DSM 24997</strain>
    </source>
</reference>
<name>A0A0D5NI95_9BACL</name>
<dbReference type="InterPro" id="IPR000182">
    <property type="entry name" value="GNAT_dom"/>
</dbReference>
<dbReference type="PROSITE" id="PS51186">
    <property type="entry name" value="GNAT"/>
    <property type="match status" value="1"/>
</dbReference>
<dbReference type="STRING" id="1126833.VN24_08950"/>
<dbReference type="OrthoDB" id="9775804at2"/>
<dbReference type="EMBL" id="CP011058">
    <property type="protein sequence ID" value="AJY74687.1"/>
    <property type="molecule type" value="Genomic_DNA"/>
</dbReference>
<dbReference type="InterPro" id="IPR053144">
    <property type="entry name" value="Acetyltransferase_Butenolide"/>
</dbReference>
<dbReference type="CDD" id="cd04301">
    <property type="entry name" value="NAT_SF"/>
    <property type="match status" value="1"/>
</dbReference>
<keyword evidence="2" id="KW-0808">Transferase</keyword>
<dbReference type="RefSeq" id="WP_045670120.1">
    <property type="nucleotide sequence ID" value="NZ_CP011058.1"/>
</dbReference>
<evidence type="ECO:0000259" key="1">
    <source>
        <dbReference type="PROSITE" id="PS51186"/>
    </source>
</evidence>
<dbReference type="GO" id="GO:0016747">
    <property type="term" value="F:acyltransferase activity, transferring groups other than amino-acyl groups"/>
    <property type="evidence" value="ECO:0007669"/>
    <property type="project" value="InterPro"/>
</dbReference>
<dbReference type="Gene3D" id="3.40.630.30">
    <property type="match status" value="1"/>
</dbReference>